<dbReference type="GeneTree" id="ENSGT00400000023650"/>
<dbReference type="GO" id="GO:0005576">
    <property type="term" value="C:extracellular region"/>
    <property type="evidence" value="ECO:0007669"/>
    <property type="project" value="UniProtKB-SubCell"/>
</dbReference>
<keyword evidence="8" id="KW-1015">Disulfide bond</keyword>
<name>A0A2K6EN45_PROCO</name>
<dbReference type="Pfam" id="PF13841">
    <property type="entry name" value="Defensin_beta_2"/>
    <property type="match status" value="1"/>
</dbReference>
<reference evidence="11" key="1">
    <citation type="submission" date="2025-08" db="UniProtKB">
        <authorList>
            <consortium name="Ensembl"/>
        </authorList>
    </citation>
    <scope>IDENTIFICATION</scope>
</reference>
<feature type="chain" id="PRO_5014210973" description="Beta-defensin" evidence="9">
    <location>
        <begin position="23"/>
        <end position="60"/>
    </location>
</feature>
<keyword evidence="4 9" id="KW-0929">Antimicrobial</keyword>
<reference evidence="11" key="2">
    <citation type="submission" date="2025-09" db="UniProtKB">
        <authorList>
            <consortium name="Ensembl"/>
        </authorList>
    </citation>
    <scope>IDENTIFICATION</scope>
</reference>
<keyword evidence="7 9" id="KW-0044">Antibiotic</keyword>
<protein>
    <recommendedName>
        <fullName evidence="9">Beta-defensin</fullName>
    </recommendedName>
</protein>
<dbReference type="OMA" id="ECHDFEK"/>
<evidence type="ECO:0000256" key="4">
    <source>
        <dbReference type="ARBA" id="ARBA00022529"/>
    </source>
</evidence>
<evidence type="ECO:0000256" key="1">
    <source>
        <dbReference type="ARBA" id="ARBA00004613"/>
    </source>
</evidence>
<evidence type="ECO:0000256" key="6">
    <source>
        <dbReference type="ARBA" id="ARBA00022940"/>
    </source>
</evidence>
<keyword evidence="3 9" id="KW-0964">Secreted</keyword>
<evidence type="ECO:0000256" key="5">
    <source>
        <dbReference type="ARBA" id="ARBA00022729"/>
    </source>
</evidence>
<feature type="signal peptide" evidence="9">
    <location>
        <begin position="1"/>
        <end position="22"/>
    </location>
</feature>
<dbReference type="GO" id="GO:0042742">
    <property type="term" value="P:defense response to bacterium"/>
    <property type="evidence" value="ECO:0007669"/>
    <property type="project" value="UniProtKB-UniRule"/>
</dbReference>
<accession>A0A2K6EN45</accession>
<comment type="function">
    <text evidence="9">Has antibacterial activity.</text>
</comment>
<evidence type="ECO:0000256" key="7">
    <source>
        <dbReference type="ARBA" id="ARBA00023022"/>
    </source>
</evidence>
<evidence type="ECO:0000313" key="12">
    <source>
        <dbReference type="Proteomes" id="UP000233160"/>
    </source>
</evidence>
<evidence type="ECO:0000259" key="10">
    <source>
        <dbReference type="Pfam" id="PF13841"/>
    </source>
</evidence>
<sequence length="60" mass="6775">MKIPAFLLVLFFSPAPLPPVKCAMKDTYSCFIIKGKCRLECHDFEKPIGFCTKLDANCCM</sequence>
<dbReference type="InterPro" id="IPR025933">
    <property type="entry name" value="Beta_defensin_dom"/>
</dbReference>
<feature type="domain" description="Beta-defensin" evidence="10">
    <location>
        <begin position="29"/>
        <end position="59"/>
    </location>
</feature>
<organism evidence="11 12">
    <name type="scientific">Propithecus coquereli</name>
    <name type="common">Coquerel's sifaka</name>
    <name type="synonym">Propithecus verreauxi coquereli</name>
    <dbReference type="NCBI Taxonomy" id="379532"/>
    <lineage>
        <taxon>Eukaryota</taxon>
        <taxon>Metazoa</taxon>
        <taxon>Chordata</taxon>
        <taxon>Craniata</taxon>
        <taxon>Vertebrata</taxon>
        <taxon>Euteleostomi</taxon>
        <taxon>Mammalia</taxon>
        <taxon>Eutheria</taxon>
        <taxon>Euarchontoglires</taxon>
        <taxon>Primates</taxon>
        <taxon>Strepsirrhini</taxon>
        <taxon>Lemuriformes</taxon>
        <taxon>Indriidae</taxon>
        <taxon>Propithecus</taxon>
    </lineage>
</organism>
<keyword evidence="12" id="KW-1185">Reference proteome</keyword>
<evidence type="ECO:0000313" key="11">
    <source>
        <dbReference type="Ensembl" id="ENSPCOP00000003149.1"/>
    </source>
</evidence>
<dbReference type="Ensembl" id="ENSPCOT00000010798.1">
    <property type="protein sequence ID" value="ENSPCOP00000003149.1"/>
    <property type="gene ID" value="ENSPCOG00000009534.1"/>
</dbReference>
<proteinExistence type="inferred from homology"/>
<keyword evidence="6 9" id="KW-0211">Defensin</keyword>
<evidence type="ECO:0000256" key="3">
    <source>
        <dbReference type="ARBA" id="ARBA00022525"/>
    </source>
</evidence>
<comment type="subcellular location">
    <subcellularLocation>
        <location evidence="1 9">Secreted</location>
    </subcellularLocation>
</comment>
<dbReference type="Proteomes" id="UP000233160">
    <property type="component" value="Unassembled WGS sequence"/>
</dbReference>
<dbReference type="GO" id="GO:0045087">
    <property type="term" value="P:innate immune response"/>
    <property type="evidence" value="ECO:0007669"/>
    <property type="project" value="InterPro"/>
</dbReference>
<evidence type="ECO:0000256" key="2">
    <source>
        <dbReference type="ARBA" id="ARBA00007371"/>
    </source>
</evidence>
<dbReference type="AlphaFoldDB" id="A0A2K6EN45"/>
<comment type="similarity">
    <text evidence="2 9">Belongs to the beta-defensin family.</text>
</comment>
<evidence type="ECO:0000256" key="9">
    <source>
        <dbReference type="RuleBase" id="RU231113"/>
    </source>
</evidence>
<evidence type="ECO:0000256" key="8">
    <source>
        <dbReference type="ARBA" id="ARBA00023157"/>
    </source>
</evidence>
<keyword evidence="5 9" id="KW-0732">Signal</keyword>